<accession>A0AAV1NN57</accession>
<name>A0AAV1NN57_SCOSC</name>
<feature type="region of interest" description="Disordered" evidence="1">
    <location>
        <begin position="14"/>
        <end position="37"/>
    </location>
</feature>
<dbReference type="EMBL" id="CAWUFR010000045">
    <property type="protein sequence ID" value="CAK6960643.1"/>
    <property type="molecule type" value="Genomic_DNA"/>
</dbReference>
<comment type="caution">
    <text evidence="3">The sequence shown here is derived from an EMBL/GenBank/DDBJ whole genome shotgun (WGS) entry which is preliminary data.</text>
</comment>
<dbReference type="Gene3D" id="1.25.40.180">
    <property type="match status" value="1"/>
</dbReference>
<dbReference type="AlphaFoldDB" id="A0AAV1NN57"/>
<dbReference type="GO" id="GO:0003729">
    <property type="term" value="F:mRNA binding"/>
    <property type="evidence" value="ECO:0007669"/>
    <property type="project" value="TreeGrafter"/>
</dbReference>
<reference evidence="3 4" key="1">
    <citation type="submission" date="2024-01" db="EMBL/GenBank/DDBJ databases">
        <authorList>
            <person name="Alioto T."/>
            <person name="Alioto T."/>
            <person name="Gomez Garrido J."/>
        </authorList>
    </citation>
    <scope>NUCLEOTIDE SEQUENCE [LARGE SCALE GENOMIC DNA]</scope>
</reference>
<dbReference type="InterPro" id="IPR003890">
    <property type="entry name" value="MIF4G-like_typ-3"/>
</dbReference>
<dbReference type="SUPFAM" id="SSF48371">
    <property type="entry name" value="ARM repeat"/>
    <property type="match status" value="1"/>
</dbReference>
<dbReference type="Pfam" id="PF02854">
    <property type="entry name" value="MIF4G"/>
    <property type="match status" value="1"/>
</dbReference>
<dbReference type="FunFam" id="1.25.40.180:FF:000001">
    <property type="entry name" value="Eukaryotic translation initiation factor 4 gamma, 3, putative"/>
    <property type="match status" value="1"/>
</dbReference>
<keyword evidence="4" id="KW-1185">Reference proteome</keyword>
<evidence type="ECO:0000256" key="1">
    <source>
        <dbReference type="SAM" id="MobiDB-lite"/>
    </source>
</evidence>
<feature type="compositionally biased region" description="Gly residues" evidence="1">
    <location>
        <begin position="18"/>
        <end position="32"/>
    </location>
</feature>
<dbReference type="InterPro" id="IPR016024">
    <property type="entry name" value="ARM-type_fold"/>
</dbReference>
<evidence type="ECO:0000313" key="4">
    <source>
        <dbReference type="Proteomes" id="UP001314229"/>
    </source>
</evidence>
<organism evidence="3 4">
    <name type="scientific">Scomber scombrus</name>
    <name type="common">Atlantic mackerel</name>
    <name type="synonym">Scomber vernalis</name>
    <dbReference type="NCBI Taxonomy" id="13677"/>
    <lineage>
        <taxon>Eukaryota</taxon>
        <taxon>Metazoa</taxon>
        <taxon>Chordata</taxon>
        <taxon>Craniata</taxon>
        <taxon>Vertebrata</taxon>
        <taxon>Euteleostomi</taxon>
        <taxon>Actinopterygii</taxon>
        <taxon>Neopterygii</taxon>
        <taxon>Teleostei</taxon>
        <taxon>Neoteleostei</taxon>
        <taxon>Acanthomorphata</taxon>
        <taxon>Pelagiaria</taxon>
        <taxon>Scombriformes</taxon>
        <taxon>Scombridae</taxon>
        <taxon>Scomber</taxon>
    </lineage>
</organism>
<evidence type="ECO:0000259" key="2">
    <source>
        <dbReference type="SMART" id="SM00543"/>
    </source>
</evidence>
<dbReference type="GO" id="GO:0016281">
    <property type="term" value="C:eukaryotic translation initiation factor 4F complex"/>
    <property type="evidence" value="ECO:0007669"/>
    <property type="project" value="TreeGrafter"/>
</dbReference>
<dbReference type="SMART" id="SM00543">
    <property type="entry name" value="MIF4G"/>
    <property type="match status" value="1"/>
</dbReference>
<dbReference type="Proteomes" id="UP001314229">
    <property type="component" value="Unassembled WGS sequence"/>
</dbReference>
<protein>
    <submittedName>
        <fullName evidence="3">PREDICTED: eukaryotic translation initiation factor 4 gamma 1-like isoform X3</fullName>
    </submittedName>
</protein>
<keyword evidence="3" id="KW-0648">Protein biosynthesis</keyword>
<proteinExistence type="predicted"/>
<keyword evidence="3" id="KW-0396">Initiation factor</keyword>
<feature type="domain" description="MIF4G" evidence="2">
    <location>
        <begin position="96"/>
        <end position="323"/>
    </location>
</feature>
<gene>
    <name evidence="3" type="ORF">FSCOSCO3_A006075</name>
</gene>
<dbReference type="GO" id="GO:0003743">
    <property type="term" value="F:translation initiation factor activity"/>
    <property type="evidence" value="ECO:0007669"/>
    <property type="project" value="UniProtKB-KW"/>
</dbReference>
<dbReference type="PANTHER" id="PTHR23253:SF10">
    <property type="entry name" value="EUKARYOTIC TRANSLATION INITIATION FACTOR 4 GAMMA 1"/>
    <property type="match status" value="1"/>
</dbReference>
<dbReference type="PANTHER" id="PTHR23253">
    <property type="entry name" value="EUKARYOTIC TRANSLATION INITIATION FACTOR 4 GAMMA"/>
    <property type="match status" value="1"/>
</dbReference>
<evidence type="ECO:0000313" key="3">
    <source>
        <dbReference type="EMBL" id="CAK6960643.1"/>
    </source>
</evidence>
<sequence>MNCGPDFTPTVPSLCRPGMGGGGRGPPLGMGGPCRSQQMKREASTKIITSRLLSDNVQLNKAEKALEPSVKKIVATCAVEESVENDPEKIKTHELFNRVRSTLNKLTIVNFEQLMKQVMKLTIDTEERLTGVVNLTFEKAIFEPHFSLLYANMCRFLMGLKVQITDKLGVTVNFYKLLLNRCQREFEKDKYDDEAFKKKQQELVAASREERQWLVEELEDLKDKARRHSLGLIKFICELFKLKMITAVIMHDCIIKLLQNHDEESLECLCRVLFTIGEDLDIEKAKPHMDLYFSQMEKIMMERKTTSRIRFMLQDVLDLRRSNWMPRRGGKTMNQIHKEAELEKYREHMKVQQAAITSKE</sequence>